<evidence type="ECO:0000256" key="1">
    <source>
        <dbReference type="SAM" id="Phobius"/>
    </source>
</evidence>
<dbReference type="RefSeq" id="WP_089889649.1">
    <property type="nucleotide sequence ID" value="NZ_FNGV01000005.1"/>
</dbReference>
<dbReference type="STRING" id="192904.SAMN04488514_105257"/>
<reference evidence="2 3" key="1">
    <citation type="submission" date="2016-10" db="EMBL/GenBank/DDBJ databases">
        <authorList>
            <person name="de Groot N.N."/>
        </authorList>
    </citation>
    <scope>NUCLEOTIDE SEQUENCE [LARGE SCALE GENOMIC DNA]</scope>
    <source>
        <strain evidence="2 3">DSM 19886</strain>
    </source>
</reference>
<dbReference type="OrthoDB" id="1099872at2"/>
<keyword evidence="3" id="KW-1185">Reference proteome</keyword>
<accession>A0A1G9QXI5</accession>
<protein>
    <submittedName>
        <fullName evidence="2">Uncharacterized protein</fullName>
    </submittedName>
</protein>
<evidence type="ECO:0000313" key="2">
    <source>
        <dbReference type="EMBL" id="SDM15694.1"/>
    </source>
</evidence>
<evidence type="ECO:0000313" key="3">
    <source>
        <dbReference type="Proteomes" id="UP000199440"/>
    </source>
</evidence>
<organism evidence="2 3">
    <name type="scientific">Kriegella aquimaris</name>
    <dbReference type="NCBI Taxonomy" id="192904"/>
    <lineage>
        <taxon>Bacteria</taxon>
        <taxon>Pseudomonadati</taxon>
        <taxon>Bacteroidota</taxon>
        <taxon>Flavobacteriia</taxon>
        <taxon>Flavobacteriales</taxon>
        <taxon>Flavobacteriaceae</taxon>
        <taxon>Kriegella</taxon>
    </lineage>
</organism>
<dbReference type="AlphaFoldDB" id="A0A1G9QXI5"/>
<sequence>MTDYLEYKVKTKVEKFVKAAFKILFAIIAVIIFALLLGYGIMWLWNWLIPDLFGLTTINYWQAVGILVLAKILFGGLGNHNPGKSKGKKGRRCIPQKQDSLKSNFSKWKHYEKFWEEEGQEAYNKYVERIQQEKQ</sequence>
<name>A0A1G9QXI5_9FLAO</name>
<feature type="transmembrane region" description="Helical" evidence="1">
    <location>
        <begin position="60"/>
        <end position="79"/>
    </location>
</feature>
<dbReference type="Proteomes" id="UP000199440">
    <property type="component" value="Unassembled WGS sequence"/>
</dbReference>
<dbReference type="EMBL" id="FNGV01000005">
    <property type="protein sequence ID" value="SDM15694.1"/>
    <property type="molecule type" value="Genomic_DNA"/>
</dbReference>
<feature type="transmembrane region" description="Helical" evidence="1">
    <location>
        <begin position="21"/>
        <end position="48"/>
    </location>
</feature>
<keyword evidence="1" id="KW-0812">Transmembrane</keyword>
<keyword evidence="1" id="KW-0472">Membrane</keyword>
<gene>
    <name evidence="2" type="ORF">SAMN04488514_105257</name>
</gene>
<proteinExistence type="predicted"/>
<keyword evidence="1" id="KW-1133">Transmembrane helix</keyword>